<evidence type="ECO:0000256" key="1">
    <source>
        <dbReference type="SAM" id="MobiDB-lite"/>
    </source>
</evidence>
<feature type="compositionally biased region" description="Basic residues" evidence="1">
    <location>
        <begin position="102"/>
        <end position="120"/>
    </location>
</feature>
<name>A0A0W0R6K8_LEGBO</name>
<dbReference type="Proteomes" id="UP000054695">
    <property type="component" value="Unassembled WGS sequence"/>
</dbReference>
<evidence type="ECO:0000313" key="2">
    <source>
        <dbReference type="EMBL" id="KTC66685.1"/>
    </source>
</evidence>
<gene>
    <name evidence="2" type="ORF">Lboz_3580</name>
</gene>
<dbReference type="PATRIC" id="fig|447.4.peg.3838"/>
<evidence type="ECO:0000313" key="3">
    <source>
        <dbReference type="Proteomes" id="UP000054695"/>
    </source>
</evidence>
<feature type="region of interest" description="Disordered" evidence="1">
    <location>
        <begin position="83"/>
        <end position="120"/>
    </location>
</feature>
<dbReference type="STRING" id="447.Lboz_3580"/>
<dbReference type="EMBL" id="LNXU01000060">
    <property type="protein sequence ID" value="KTC66685.1"/>
    <property type="molecule type" value="Genomic_DNA"/>
</dbReference>
<comment type="caution">
    <text evidence="2">The sequence shown here is derived from an EMBL/GenBank/DDBJ whole genome shotgun (WGS) entry which is preliminary data.</text>
</comment>
<dbReference type="AlphaFoldDB" id="A0A0W0R6K8"/>
<proteinExistence type="predicted"/>
<dbReference type="RefSeq" id="WP_058461066.1">
    <property type="nucleotide sequence ID" value="NZ_CAAAIY010000020.1"/>
</dbReference>
<protein>
    <submittedName>
        <fullName evidence="2">Uncharacterized protein</fullName>
    </submittedName>
</protein>
<dbReference type="OrthoDB" id="5657183at2"/>
<organism evidence="2 3">
    <name type="scientific">Legionella bozemanae</name>
    <name type="common">Fluoribacter bozemanae</name>
    <dbReference type="NCBI Taxonomy" id="447"/>
    <lineage>
        <taxon>Bacteria</taxon>
        <taxon>Pseudomonadati</taxon>
        <taxon>Pseudomonadota</taxon>
        <taxon>Gammaproteobacteria</taxon>
        <taxon>Legionellales</taxon>
        <taxon>Legionellaceae</taxon>
        <taxon>Legionella</taxon>
    </lineage>
</organism>
<reference evidence="2 3" key="1">
    <citation type="submission" date="2015-11" db="EMBL/GenBank/DDBJ databases">
        <title>Genomic analysis of 38 Legionella species identifies large and diverse effector repertoires.</title>
        <authorList>
            <person name="Burstein D."/>
            <person name="Amaro F."/>
            <person name="Zusman T."/>
            <person name="Lifshitz Z."/>
            <person name="Cohen O."/>
            <person name="Gilbert J.A."/>
            <person name="Pupko T."/>
            <person name="Shuman H.A."/>
            <person name="Segal G."/>
        </authorList>
    </citation>
    <scope>NUCLEOTIDE SEQUENCE [LARGE SCALE GENOMIC DNA]</scope>
    <source>
        <strain evidence="2 3">WIGA</strain>
    </source>
</reference>
<sequence>MEDMNSHLSSAIPLTMELSKKMFLNFAYIHPQEFGEIRTPYDLMEKQMNVLLKNNLNYINYMSELFSIWLYIPNGAEGKIKKLAGKRSKTTRSHALATKNKGFSHKKHAKTTHHKSHAVH</sequence>
<keyword evidence="3" id="KW-1185">Reference proteome</keyword>
<accession>A0A0W0R6K8</accession>
<feature type="compositionally biased region" description="Basic residues" evidence="1">
    <location>
        <begin position="83"/>
        <end position="92"/>
    </location>
</feature>